<dbReference type="Gene3D" id="3.40.50.720">
    <property type="entry name" value="NAD(P)-binding Rossmann-like Domain"/>
    <property type="match status" value="1"/>
</dbReference>
<feature type="domain" description="Ketopantoate reductase C-terminal" evidence="14">
    <location>
        <begin position="173"/>
        <end position="293"/>
    </location>
</feature>
<proteinExistence type="inferred from homology"/>
<evidence type="ECO:0000259" key="14">
    <source>
        <dbReference type="Pfam" id="PF08546"/>
    </source>
</evidence>
<reference evidence="15 16" key="1">
    <citation type="submission" date="2022-04" db="EMBL/GenBank/DDBJ databases">
        <title>Diverse halophilic archaea isolated from saline environments.</title>
        <authorList>
            <person name="Cui H.-L."/>
        </authorList>
    </citation>
    <scope>NUCLEOTIDE SEQUENCE [LARGE SCALE GENOMIC DNA]</scope>
    <source>
        <strain evidence="15 16">XZYJT49</strain>
    </source>
</reference>
<dbReference type="SUPFAM" id="SSF48179">
    <property type="entry name" value="6-phosphogluconate dehydrogenase C-terminal domain-like"/>
    <property type="match status" value="1"/>
</dbReference>
<evidence type="ECO:0000256" key="6">
    <source>
        <dbReference type="ARBA" id="ARBA00022993"/>
    </source>
</evidence>
<evidence type="ECO:0000256" key="9">
    <source>
        <dbReference type="ARBA" id="ARBA00047506"/>
    </source>
</evidence>
<dbReference type="InterPro" id="IPR050838">
    <property type="entry name" value="Ketopantoate_reductase"/>
</dbReference>
<keyword evidence="7 12" id="KW-0560">Oxidoreductase</keyword>
<dbReference type="GO" id="GO:0015940">
    <property type="term" value="P:pantothenate biosynthetic process"/>
    <property type="evidence" value="ECO:0007669"/>
    <property type="project" value="InterPro"/>
</dbReference>
<accession>A0A8U0HX43</accession>
<comment type="catalytic activity">
    <reaction evidence="10">
        <text>(R)-pantoate + NAD(+) = 2-dehydropantoate + NADH + H(+)</text>
        <dbReference type="Rhea" id="RHEA:61292"/>
        <dbReference type="ChEBI" id="CHEBI:11561"/>
        <dbReference type="ChEBI" id="CHEBI:15378"/>
        <dbReference type="ChEBI" id="CHEBI:15980"/>
        <dbReference type="ChEBI" id="CHEBI:57540"/>
        <dbReference type="ChEBI" id="CHEBI:57945"/>
    </reaction>
    <physiologicalReaction direction="right-to-left" evidence="10">
        <dbReference type="Rhea" id="RHEA:61294"/>
    </physiologicalReaction>
</comment>
<dbReference type="InterPro" id="IPR013332">
    <property type="entry name" value="KPR_N"/>
</dbReference>
<evidence type="ECO:0000256" key="2">
    <source>
        <dbReference type="ARBA" id="ARBA00007870"/>
    </source>
</evidence>
<dbReference type="PANTHER" id="PTHR43765:SF2">
    <property type="entry name" value="2-DEHYDROPANTOATE 2-REDUCTASE"/>
    <property type="match status" value="1"/>
</dbReference>
<dbReference type="GeneID" id="72184818"/>
<dbReference type="Proteomes" id="UP000830729">
    <property type="component" value="Chromosome"/>
</dbReference>
<dbReference type="GO" id="GO:0005737">
    <property type="term" value="C:cytoplasm"/>
    <property type="evidence" value="ECO:0007669"/>
    <property type="project" value="TreeGrafter"/>
</dbReference>
<dbReference type="Gene3D" id="1.10.1040.10">
    <property type="entry name" value="N-(1-d-carboxylethyl)-l-norvaline Dehydrogenase, domain 2"/>
    <property type="match status" value="1"/>
</dbReference>
<comment type="similarity">
    <text evidence="2 12">Belongs to the ketopantoate reductase family.</text>
</comment>
<dbReference type="RefSeq" id="WP_248651733.1">
    <property type="nucleotide sequence ID" value="NZ_CP096659.1"/>
</dbReference>
<keyword evidence="16" id="KW-1185">Reference proteome</keyword>
<comment type="function">
    <text evidence="12">Catalyzes the NADPH-dependent reduction of ketopantoate into pantoic acid.</text>
</comment>
<dbReference type="PANTHER" id="PTHR43765">
    <property type="entry name" value="2-DEHYDROPANTOATE 2-REDUCTASE-RELATED"/>
    <property type="match status" value="1"/>
</dbReference>
<dbReference type="EMBL" id="CP096659">
    <property type="protein sequence ID" value="UPV75695.1"/>
    <property type="molecule type" value="Genomic_DNA"/>
</dbReference>
<evidence type="ECO:0000256" key="7">
    <source>
        <dbReference type="ARBA" id="ARBA00023002"/>
    </source>
</evidence>
<dbReference type="InterPro" id="IPR008927">
    <property type="entry name" value="6-PGluconate_DH-like_C_sf"/>
</dbReference>
<dbReference type="Pfam" id="PF08546">
    <property type="entry name" value="ApbA_C"/>
    <property type="match status" value="1"/>
</dbReference>
<comment type="function">
    <text evidence="11">Catalyzes the NAD(P)H-dependent reduction of ketopantoate into pantoic acid.</text>
</comment>
<name>A0A8U0HX43_9EURY</name>
<evidence type="ECO:0000256" key="11">
    <source>
        <dbReference type="ARBA" id="ARBA00056765"/>
    </source>
</evidence>
<dbReference type="GO" id="GO:0050661">
    <property type="term" value="F:NADP binding"/>
    <property type="evidence" value="ECO:0007669"/>
    <property type="project" value="TreeGrafter"/>
</dbReference>
<dbReference type="AlphaFoldDB" id="A0A8U0HX43"/>
<dbReference type="InterPro" id="IPR003710">
    <property type="entry name" value="ApbA"/>
</dbReference>
<evidence type="ECO:0000259" key="13">
    <source>
        <dbReference type="Pfam" id="PF02558"/>
    </source>
</evidence>
<keyword evidence="5 12" id="KW-0521">NADP</keyword>
<dbReference type="Pfam" id="PF02558">
    <property type="entry name" value="ApbA"/>
    <property type="match status" value="1"/>
</dbReference>
<dbReference type="GO" id="GO:0015937">
    <property type="term" value="P:coenzyme A biosynthetic process"/>
    <property type="evidence" value="ECO:0007669"/>
    <property type="project" value="UniProtKB-KW"/>
</dbReference>
<evidence type="ECO:0000313" key="15">
    <source>
        <dbReference type="EMBL" id="UPV75695.1"/>
    </source>
</evidence>
<dbReference type="SUPFAM" id="SSF51735">
    <property type="entry name" value="NAD(P)-binding Rossmann-fold domains"/>
    <property type="match status" value="1"/>
</dbReference>
<protein>
    <recommendedName>
        <fullName evidence="4 12">2-dehydropantoate 2-reductase</fullName>
        <ecNumber evidence="3 12">1.1.1.169</ecNumber>
    </recommendedName>
    <alternativeName>
        <fullName evidence="8 12">Ketopantoate reductase</fullName>
    </alternativeName>
</protein>
<evidence type="ECO:0000313" key="16">
    <source>
        <dbReference type="Proteomes" id="UP000830729"/>
    </source>
</evidence>
<feature type="domain" description="Ketopantoate reductase N-terminal" evidence="13">
    <location>
        <begin position="3"/>
        <end position="144"/>
    </location>
</feature>
<organism evidence="15 16">
    <name type="scientific">Halorussus limi</name>
    <dbReference type="NCBI Taxonomy" id="2938695"/>
    <lineage>
        <taxon>Archaea</taxon>
        <taxon>Methanobacteriati</taxon>
        <taxon>Methanobacteriota</taxon>
        <taxon>Stenosarchaea group</taxon>
        <taxon>Halobacteria</taxon>
        <taxon>Halobacteriales</taxon>
        <taxon>Haladaptataceae</taxon>
        <taxon>Halorussus</taxon>
    </lineage>
</organism>
<comment type="catalytic activity">
    <reaction evidence="9">
        <text>(R)-pantoate + NADP(+) = 2-dehydropantoate + NADPH + H(+)</text>
        <dbReference type="Rhea" id="RHEA:16233"/>
        <dbReference type="ChEBI" id="CHEBI:11561"/>
        <dbReference type="ChEBI" id="CHEBI:15378"/>
        <dbReference type="ChEBI" id="CHEBI:15980"/>
        <dbReference type="ChEBI" id="CHEBI:57783"/>
        <dbReference type="ChEBI" id="CHEBI:58349"/>
        <dbReference type="EC" id="1.1.1.169"/>
    </reaction>
    <physiologicalReaction direction="right-to-left" evidence="9">
        <dbReference type="Rhea" id="RHEA:16235"/>
    </physiologicalReaction>
</comment>
<evidence type="ECO:0000256" key="8">
    <source>
        <dbReference type="ARBA" id="ARBA00032024"/>
    </source>
</evidence>
<evidence type="ECO:0000256" key="4">
    <source>
        <dbReference type="ARBA" id="ARBA00019465"/>
    </source>
</evidence>
<keyword evidence="6 12" id="KW-0173">Coenzyme A biosynthesis</keyword>
<evidence type="ECO:0000256" key="1">
    <source>
        <dbReference type="ARBA" id="ARBA00004724"/>
    </source>
</evidence>
<dbReference type="FunFam" id="1.10.1040.10:FF:000017">
    <property type="entry name" value="2-dehydropantoate 2-reductase"/>
    <property type="match status" value="1"/>
</dbReference>
<dbReference type="NCBIfam" id="TIGR00745">
    <property type="entry name" value="apbA_panE"/>
    <property type="match status" value="1"/>
</dbReference>
<comment type="pathway">
    <text evidence="1 12">Cofactor biosynthesis; coenzyme A biosynthesis.</text>
</comment>
<evidence type="ECO:0000256" key="12">
    <source>
        <dbReference type="RuleBase" id="RU362068"/>
    </source>
</evidence>
<evidence type="ECO:0000256" key="5">
    <source>
        <dbReference type="ARBA" id="ARBA00022857"/>
    </source>
</evidence>
<evidence type="ECO:0000256" key="3">
    <source>
        <dbReference type="ARBA" id="ARBA00013014"/>
    </source>
</evidence>
<dbReference type="GO" id="GO:0008677">
    <property type="term" value="F:2-dehydropantoate 2-reductase activity"/>
    <property type="evidence" value="ECO:0007669"/>
    <property type="project" value="UniProtKB-EC"/>
</dbReference>
<dbReference type="EC" id="1.1.1.169" evidence="3 12"/>
<gene>
    <name evidence="15" type="ORF">M0R89_06425</name>
</gene>
<dbReference type="KEGG" id="halx:M0R89_06425"/>
<dbReference type="InterPro" id="IPR013328">
    <property type="entry name" value="6PGD_dom2"/>
</dbReference>
<dbReference type="InterPro" id="IPR036291">
    <property type="entry name" value="NAD(P)-bd_dom_sf"/>
</dbReference>
<evidence type="ECO:0000256" key="10">
    <source>
        <dbReference type="ARBA" id="ARBA00048196"/>
    </source>
</evidence>
<sequence>MDIVVFGAGSLGSLVGGLLAREHAVTLVGRDPHVAAVRESGLRVGGQFDFTVRPDATTDGTGLAADLAVVTVKAFDTAAAAEALATGRFDAAISLQNGMGSEETLAASLDCPVLAGTATYGAVRREPGAVDCTGRGEVVLGPREGGTSEAADRAGRAFSTAGVETTVADDMPRRLWEKLAVNAGINATTALARVENGALLDGPASEVAGDAARETARVARAEGVELGDDEAVEAVERVARATAANTSSMQQDVLAGRRTEIESINGHVCARARERGKSVPVNRTLTNLLRARERDRPQD</sequence>
<dbReference type="InterPro" id="IPR013752">
    <property type="entry name" value="KPA_reductase"/>
</dbReference>